<keyword evidence="1" id="KW-0732">Signal</keyword>
<protein>
    <recommendedName>
        <fullName evidence="4">Cytochrome c</fullName>
    </recommendedName>
</protein>
<proteinExistence type="predicted"/>
<name>A0AA42CNI6_9SPHN</name>
<organism evidence="2 3">
    <name type="scientific">Sphingomonas lycopersici</name>
    <dbReference type="NCBI Taxonomy" id="2951807"/>
    <lineage>
        <taxon>Bacteria</taxon>
        <taxon>Pseudomonadati</taxon>
        <taxon>Pseudomonadota</taxon>
        <taxon>Alphaproteobacteria</taxon>
        <taxon>Sphingomonadales</taxon>
        <taxon>Sphingomonadaceae</taxon>
        <taxon>Sphingomonas</taxon>
    </lineage>
</organism>
<dbReference type="SUPFAM" id="SSF46626">
    <property type="entry name" value="Cytochrome c"/>
    <property type="match status" value="1"/>
</dbReference>
<dbReference type="RefSeq" id="WP_265267405.1">
    <property type="nucleotide sequence ID" value="NZ_JANFAV010000001.1"/>
</dbReference>
<evidence type="ECO:0008006" key="4">
    <source>
        <dbReference type="Google" id="ProtNLM"/>
    </source>
</evidence>
<dbReference type="Proteomes" id="UP001165565">
    <property type="component" value="Unassembled WGS sequence"/>
</dbReference>
<dbReference type="AlphaFoldDB" id="A0AA42CNI6"/>
<dbReference type="GO" id="GO:0009055">
    <property type="term" value="F:electron transfer activity"/>
    <property type="evidence" value="ECO:0007669"/>
    <property type="project" value="InterPro"/>
</dbReference>
<dbReference type="Gene3D" id="1.10.760.10">
    <property type="entry name" value="Cytochrome c-like domain"/>
    <property type="match status" value="1"/>
</dbReference>
<dbReference type="GO" id="GO:0020037">
    <property type="term" value="F:heme binding"/>
    <property type="evidence" value="ECO:0007669"/>
    <property type="project" value="InterPro"/>
</dbReference>
<evidence type="ECO:0000313" key="3">
    <source>
        <dbReference type="Proteomes" id="UP001165565"/>
    </source>
</evidence>
<sequence>MTHKTTSLASLLTGIALTGTIASAAPQSPPPPGPGLNLINERCGFCHSTAQVFAAHKAPAAWAGVVQSMIDRGAELSPEEQKTVVDYLAAHYSDGNPAPAADASPQPAKH</sequence>
<comment type="caution">
    <text evidence="2">The sequence shown here is derived from an EMBL/GenBank/DDBJ whole genome shotgun (WGS) entry which is preliminary data.</text>
</comment>
<gene>
    <name evidence="2" type="ORF">NEE01_01110</name>
</gene>
<dbReference type="EMBL" id="JANFAV010000001">
    <property type="protein sequence ID" value="MCW6533374.1"/>
    <property type="molecule type" value="Genomic_DNA"/>
</dbReference>
<feature type="signal peptide" evidence="1">
    <location>
        <begin position="1"/>
        <end position="24"/>
    </location>
</feature>
<feature type="chain" id="PRO_5041384856" description="Cytochrome c" evidence="1">
    <location>
        <begin position="25"/>
        <end position="110"/>
    </location>
</feature>
<dbReference type="InterPro" id="IPR036909">
    <property type="entry name" value="Cyt_c-like_dom_sf"/>
</dbReference>
<evidence type="ECO:0000313" key="2">
    <source>
        <dbReference type="EMBL" id="MCW6533374.1"/>
    </source>
</evidence>
<keyword evidence="3" id="KW-1185">Reference proteome</keyword>
<evidence type="ECO:0000256" key="1">
    <source>
        <dbReference type="SAM" id="SignalP"/>
    </source>
</evidence>
<accession>A0AA42CNI6</accession>
<reference evidence="2" key="1">
    <citation type="submission" date="2022-06" db="EMBL/GenBank/DDBJ databases">
        <title>Sphingomonas sp. nov. isolated from rhizosphere soil of tomato.</title>
        <authorList>
            <person name="Dong H."/>
            <person name="Gao R."/>
        </authorList>
    </citation>
    <scope>NUCLEOTIDE SEQUENCE</scope>
    <source>
        <strain evidence="2">MMSM24</strain>
    </source>
</reference>